<dbReference type="GO" id="GO:0080008">
    <property type="term" value="C:Cul4-RING E3 ubiquitin ligase complex"/>
    <property type="evidence" value="ECO:0007669"/>
    <property type="project" value="TreeGrafter"/>
</dbReference>
<feature type="repeat" description="WD" evidence="1">
    <location>
        <begin position="119"/>
        <end position="161"/>
    </location>
</feature>
<dbReference type="GO" id="GO:0000045">
    <property type="term" value="P:autophagosome assembly"/>
    <property type="evidence" value="ECO:0007669"/>
    <property type="project" value="TreeGrafter"/>
</dbReference>
<evidence type="ECO:0000256" key="2">
    <source>
        <dbReference type="SAM" id="MobiDB-lite"/>
    </source>
</evidence>
<dbReference type="InterPro" id="IPR036322">
    <property type="entry name" value="WD40_repeat_dom_sf"/>
</dbReference>
<gene>
    <name evidence="3" type="ORF">AM587_10002068</name>
</gene>
<feature type="region of interest" description="Disordered" evidence="2">
    <location>
        <begin position="329"/>
        <end position="393"/>
    </location>
</feature>
<dbReference type="GO" id="GO:1990756">
    <property type="term" value="F:ubiquitin-like ligase-substrate adaptor activity"/>
    <property type="evidence" value="ECO:0007669"/>
    <property type="project" value="TreeGrafter"/>
</dbReference>
<organism evidence="3 4">
    <name type="scientific">Phytophthora nicotianae</name>
    <name type="common">Potato buckeye rot agent</name>
    <name type="synonym">Phytophthora parasitica</name>
    <dbReference type="NCBI Taxonomy" id="4792"/>
    <lineage>
        <taxon>Eukaryota</taxon>
        <taxon>Sar</taxon>
        <taxon>Stramenopiles</taxon>
        <taxon>Oomycota</taxon>
        <taxon>Peronosporomycetes</taxon>
        <taxon>Peronosporales</taxon>
        <taxon>Peronosporaceae</taxon>
        <taxon>Phytophthora</taxon>
    </lineage>
</organism>
<evidence type="ECO:0000313" key="3">
    <source>
        <dbReference type="EMBL" id="KUF82814.1"/>
    </source>
</evidence>
<dbReference type="InterPro" id="IPR001680">
    <property type="entry name" value="WD40_rpt"/>
</dbReference>
<dbReference type="Proteomes" id="UP000052943">
    <property type="component" value="Unassembled WGS sequence"/>
</dbReference>
<dbReference type="Pfam" id="PF00400">
    <property type="entry name" value="WD40"/>
    <property type="match status" value="2"/>
</dbReference>
<dbReference type="STRING" id="4790.A0A0W8CFI3"/>
<dbReference type="PANTHER" id="PTHR22874:SF1">
    <property type="entry name" value="ACTIVATING MOLECULE IN BECN1-REGULATED AUTOPHAGY PROTEIN 1"/>
    <property type="match status" value="1"/>
</dbReference>
<protein>
    <submittedName>
        <fullName evidence="3">Activating molecule in BECN1-regulated autophagy protein 1</fullName>
    </submittedName>
</protein>
<proteinExistence type="predicted"/>
<dbReference type="InterPro" id="IPR052596">
    <property type="entry name" value="AMBRA1_autophagy"/>
</dbReference>
<feature type="compositionally biased region" description="Basic and acidic residues" evidence="2">
    <location>
        <begin position="782"/>
        <end position="799"/>
    </location>
</feature>
<evidence type="ECO:0000256" key="1">
    <source>
        <dbReference type="PROSITE-ProRule" id="PRU00221"/>
    </source>
</evidence>
<dbReference type="Gene3D" id="2.130.10.10">
    <property type="entry name" value="YVTN repeat-like/Quinoprotein amine dehydrogenase"/>
    <property type="match status" value="1"/>
</dbReference>
<comment type="caution">
    <text evidence="3">The sequence shown here is derived from an EMBL/GenBank/DDBJ whole genome shotgun (WGS) entry which is preliminary data.</text>
</comment>
<dbReference type="SMART" id="SM00320">
    <property type="entry name" value="WD40"/>
    <property type="match status" value="3"/>
</dbReference>
<feature type="compositionally biased region" description="Polar residues" evidence="2">
    <location>
        <begin position="329"/>
        <end position="340"/>
    </location>
</feature>
<feature type="compositionally biased region" description="Low complexity" evidence="2">
    <location>
        <begin position="341"/>
        <end position="376"/>
    </location>
</feature>
<dbReference type="PANTHER" id="PTHR22874">
    <property type="entry name" value="ACTIVATING MOLECULE IN BECN1-REGULATED AUTOPHAGY PROTEIN 1"/>
    <property type="match status" value="1"/>
</dbReference>
<dbReference type="PROSITE" id="PS50082">
    <property type="entry name" value="WD_REPEATS_2"/>
    <property type="match status" value="1"/>
</dbReference>
<dbReference type="GO" id="GO:0000423">
    <property type="term" value="P:mitophagy"/>
    <property type="evidence" value="ECO:0007669"/>
    <property type="project" value="TreeGrafter"/>
</dbReference>
<dbReference type="InterPro" id="IPR015943">
    <property type="entry name" value="WD40/YVTN_repeat-like_dom_sf"/>
</dbReference>
<evidence type="ECO:0000313" key="4">
    <source>
        <dbReference type="Proteomes" id="UP000052943"/>
    </source>
</evidence>
<accession>A0A0W8CFI3</accession>
<dbReference type="SUPFAM" id="SSF50978">
    <property type="entry name" value="WD40 repeat-like"/>
    <property type="match status" value="1"/>
</dbReference>
<reference evidence="3 4" key="1">
    <citation type="submission" date="2015-11" db="EMBL/GenBank/DDBJ databases">
        <title>Genomes and virulence difference between two physiological races of Phytophthora nicotianae.</title>
        <authorList>
            <person name="Liu H."/>
            <person name="Ma X."/>
            <person name="Yu H."/>
            <person name="Fang D."/>
            <person name="Li Y."/>
            <person name="Wang X."/>
            <person name="Wang W."/>
            <person name="Dong Y."/>
            <person name="Xiao B."/>
        </authorList>
    </citation>
    <scope>NUCLEOTIDE SEQUENCE [LARGE SCALE GENOMIC DNA]</scope>
    <source>
        <strain evidence="4">race 0</strain>
    </source>
</reference>
<dbReference type="EMBL" id="LNFO01003509">
    <property type="protein sequence ID" value="KUF82814.1"/>
    <property type="molecule type" value="Genomic_DNA"/>
</dbReference>
<sequence length="938" mass="105474">MDSKVWQRAAADLNPPGVPNSFRHAKNQQNIASLLLRREFGGSRRQKTVRAIGEDKEENFWAESESAAKHQSRYFELPQTTKSTISIAISPDGKTFASTHGDHTVKIICIETGKVIQTLVGHPRTPWSVKFHPTDPRYVASGCLGFQVRFWDIETGRCLYVSTLRHAIISISFHPSGDILAIASGTCVYTWDYQHTCPRIAMFSYQTLRSVTFLPDPSKIMVGEANERYVRPQGQAPPSDLTVTLTMWDFDPSWALSPEPLLTKKAMNNSRVILSHALIYNDGGFDISRCGRYLAICADFSLRQAEKEVEMEAENEAATDLESILSSVSATQETTAGGATSPSDDVNDVSVSNPQATASNESSSSSGAAARTARGNNVSPQALPATMPLSLPIHPPPPRLVPLSGMHTGAPNMLAALQSAAADLSLTMDQYMNQQIRRVRPRLHPPHSIHRYTAAMEPARSTAAPAAVPQQRYSQIRPNIALSRTRFTRNQRNRRGRLSSENQSTWLALISLDPEQLGRVVQTCHLAETAAGGVTSVKISPTSAYVLLGYGVRDRIQRETEFPVHRVTRIYRWEDMALLSHVESAMDDVNIALFSPICGGGFLYGTKQGKLRVCSTFRGDFHDEENCNVLDGPRRCHYDQNVNALKLIWTNHNSLNAEFPPIDLIRGRMGLEELKPGNTRRAKATAIAAFKAFVKNMFGMYLAFNEGKKGKQLARNTAMQYYRQTKMWFFELFPTQRHVVEAKLLSMGKTLENFCMKRDGKVRQNERMDILEAKVEGNTQQHEIDKRQREKEQEQEQDKAHKRRRTSVTHLHTTWYAWYAQEPRWLSDAPKQQRSNAKQLVGYMKLFIAEGFVLDPRAEDYRDRVLALGKQAEKEVLNFLRERDISSRGSTAVRKHLRNLHVAGALNDRISRHRRLIHAGAVQDPDRHDLLEPVATTL</sequence>
<feature type="region of interest" description="Disordered" evidence="2">
    <location>
        <begin position="772"/>
        <end position="806"/>
    </location>
</feature>
<dbReference type="OrthoDB" id="6363363at2759"/>
<dbReference type="AlphaFoldDB" id="A0A0W8CFI3"/>
<keyword evidence="1" id="KW-0853">WD repeat</keyword>
<name>A0A0W8CFI3_PHYNI</name>